<dbReference type="KEGG" id="tpf:TPHA_0J03160"/>
<dbReference type="eggNOG" id="ENOG502QSDT">
    <property type="taxonomic scope" value="Eukaryota"/>
</dbReference>
<sequence length="493" mass="56641">MEVFLPISGDSTVGPDLRSFDEIVASHNERKFIVFDEYLDFYLRVKNENVRVKGFVVHINDNKLISLDFDECFLKLDGVNNQGLYKLNNNFFKTYLFKSSIVMNNGHNNKIIFKFSYSSEPKKQPSNDENEMPQYLQSFQEVNLLDELSAAQATTKECNVFTKGKEFSVDYPIYSPLNMRLRNITIYENNKDRIINNGVMTSYMNNFILTSLDLQVSQQLKLLIEKYFDRTEEYGLVFNTIRLSISDDDNFDEDLVIKPIDDSDTITLPISVLNNDSYSIIYKLPELFVNSTGKKNIKVKVNIDYNLKINNKLKIFDIRTTWGSDISLKPNAYSASATATSNIHSNSSMNLNGLSNSSSQMNIQTPRLASGRFINYNSINKLNNISFKFLENKIIKKKGEEFKVILQIINNSQFPLNAVVYYNNPTKNVKNNVILLSNDFKVPIIQPNETYFVNLKFIGISEQFVQYLNGLKLLDLQTNEIIEIGNSLSILIQ</sequence>
<dbReference type="AlphaFoldDB" id="G8BY84"/>
<keyword evidence="4" id="KW-1185">Reference proteome</keyword>
<evidence type="ECO:0000259" key="2">
    <source>
        <dbReference type="Pfam" id="PF23646"/>
    </source>
</evidence>
<dbReference type="PANTHER" id="PTHR28159">
    <property type="entry name" value="TRAFFICKING PROTEIN PARTICLE COMPLEX II-SPECIFIC SUBUNIT 65"/>
    <property type="match status" value="1"/>
</dbReference>
<evidence type="ECO:0000259" key="1">
    <source>
        <dbReference type="Pfam" id="PF23645"/>
    </source>
</evidence>
<dbReference type="GO" id="GO:1990071">
    <property type="term" value="C:TRAPPII protein complex"/>
    <property type="evidence" value="ECO:0007669"/>
    <property type="project" value="EnsemblFungi"/>
</dbReference>
<name>G8BY84_TETPH</name>
<accession>G8BY84</accession>
<protein>
    <submittedName>
        <fullName evidence="3">Uncharacterized protein</fullName>
    </submittedName>
</protein>
<dbReference type="Proteomes" id="UP000005666">
    <property type="component" value="Chromosome 10"/>
</dbReference>
<feature type="domain" description="Trafficking protein particle complex II-specific subunit 65 IgD1" evidence="1">
    <location>
        <begin position="19"/>
        <end position="134"/>
    </location>
</feature>
<feature type="domain" description="Trafficking protein particle complex II-specific subunit 65 IgD2" evidence="2">
    <location>
        <begin position="200"/>
        <end position="326"/>
    </location>
</feature>
<dbReference type="OrthoDB" id="4048430at2759"/>
<evidence type="ECO:0000313" key="3">
    <source>
        <dbReference type="EMBL" id="CCE65135.1"/>
    </source>
</evidence>
<dbReference type="Pfam" id="PF23646">
    <property type="entry name" value="IgD2_Trs65"/>
    <property type="match status" value="1"/>
</dbReference>
<dbReference type="STRING" id="1071381.G8BY84"/>
<organism evidence="3 4">
    <name type="scientific">Tetrapisispora phaffii (strain ATCC 24235 / CBS 4417 / NBRC 1672 / NRRL Y-8282 / UCD 70-5)</name>
    <name type="common">Yeast</name>
    <name type="synonym">Fabospora phaffii</name>
    <dbReference type="NCBI Taxonomy" id="1071381"/>
    <lineage>
        <taxon>Eukaryota</taxon>
        <taxon>Fungi</taxon>
        <taxon>Dikarya</taxon>
        <taxon>Ascomycota</taxon>
        <taxon>Saccharomycotina</taxon>
        <taxon>Saccharomycetes</taxon>
        <taxon>Saccharomycetales</taxon>
        <taxon>Saccharomycetaceae</taxon>
        <taxon>Tetrapisispora</taxon>
    </lineage>
</organism>
<dbReference type="InterPro" id="IPR055425">
    <property type="entry name" value="IgD1_Trs65"/>
</dbReference>
<gene>
    <name evidence="3" type="primary">TPHA0J03160</name>
    <name evidence="3" type="ordered locus">TPHA_0J03160</name>
</gene>
<dbReference type="OMA" id="VMNNGYN"/>
<dbReference type="GO" id="GO:0006891">
    <property type="term" value="P:intra-Golgi vesicle-mediated transport"/>
    <property type="evidence" value="ECO:0007669"/>
    <property type="project" value="EnsemblFungi"/>
</dbReference>
<dbReference type="EMBL" id="HE612865">
    <property type="protein sequence ID" value="CCE65135.1"/>
    <property type="molecule type" value="Genomic_DNA"/>
</dbReference>
<evidence type="ECO:0000313" key="4">
    <source>
        <dbReference type="Proteomes" id="UP000005666"/>
    </source>
</evidence>
<dbReference type="Pfam" id="PF23645">
    <property type="entry name" value="IgD1_Trs65"/>
    <property type="match status" value="1"/>
</dbReference>
<dbReference type="GO" id="GO:0005802">
    <property type="term" value="C:trans-Golgi network"/>
    <property type="evidence" value="ECO:0007669"/>
    <property type="project" value="EnsemblFungi"/>
</dbReference>
<dbReference type="InterPro" id="IPR055426">
    <property type="entry name" value="IgD2_Trs65"/>
</dbReference>
<dbReference type="InterPro" id="IPR024662">
    <property type="entry name" value="Trs65"/>
</dbReference>
<proteinExistence type="predicted"/>
<dbReference type="GO" id="GO:0005085">
    <property type="term" value="F:guanyl-nucleotide exchange factor activity"/>
    <property type="evidence" value="ECO:0007669"/>
    <property type="project" value="EnsemblFungi"/>
</dbReference>
<dbReference type="GO" id="GO:0065003">
    <property type="term" value="P:protein-containing complex assembly"/>
    <property type="evidence" value="ECO:0007669"/>
    <property type="project" value="EnsemblFungi"/>
</dbReference>
<reference evidence="3 4" key="1">
    <citation type="journal article" date="2011" name="Proc. Natl. Acad. Sci. U.S.A.">
        <title>Evolutionary erosion of yeast sex chromosomes by mating-type switching accidents.</title>
        <authorList>
            <person name="Gordon J.L."/>
            <person name="Armisen D."/>
            <person name="Proux-Wera E."/>
            <person name="Oheigeartaigh S.S."/>
            <person name="Byrne K.P."/>
            <person name="Wolfe K.H."/>
        </authorList>
    </citation>
    <scope>NUCLEOTIDE SEQUENCE [LARGE SCALE GENOMIC DNA]</scope>
    <source>
        <strain evidence="4">ATCC 24235 / CBS 4417 / NBRC 1672 / NRRL Y-8282 / UCD 70-5</strain>
    </source>
</reference>
<dbReference type="RefSeq" id="XP_003687569.1">
    <property type="nucleotide sequence ID" value="XM_003687521.1"/>
</dbReference>
<dbReference type="GeneID" id="11533045"/>
<dbReference type="PANTHER" id="PTHR28159:SF1">
    <property type="entry name" value="TRAFFICKING PROTEIN PARTICLE COMPLEX II-SPECIFIC SUBUNIT 65"/>
    <property type="match status" value="1"/>
</dbReference>
<dbReference type="HOGENOM" id="CLU_042571_0_0_1"/>